<proteinExistence type="predicted"/>
<evidence type="ECO:0000256" key="3">
    <source>
        <dbReference type="SAM" id="SignalP"/>
    </source>
</evidence>
<dbReference type="EMBL" id="LMTR01000027">
    <property type="protein sequence ID" value="KWT70968.1"/>
    <property type="molecule type" value="Genomic_DNA"/>
</dbReference>
<dbReference type="PANTHER" id="PTHR30373:SF2">
    <property type="entry name" value="UPF0603 PROTEIN YGCG"/>
    <property type="match status" value="1"/>
</dbReference>
<keyword evidence="2" id="KW-0472">Membrane</keyword>
<dbReference type="Proteomes" id="UP000059074">
    <property type="component" value="Unassembled WGS sequence"/>
</dbReference>
<evidence type="ECO:0000313" key="6">
    <source>
        <dbReference type="Proteomes" id="UP000059074"/>
    </source>
</evidence>
<dbReference type="Pfam" id="PF04536">
    <property type="entry name" value="TPM_phosphatase"/>
    <property type="match status" value="1"/>
</dbReference>
<sequence>MHAAASASPLSRAAQRPAMVTWPALACAVACALLLASAGVTWAAPTFPALTGRIVDEANLLTPQQRADIDAQLTELEEISTDQVAVVTLNSLQGYAIEDYGYQLGRNWGIGQKDKDNGVLLIVAPNERKVRIEVGRGLEPTMTDAMSSLIVHNAILPQFRQGNFAGGIEAGVRDIKDVLLGDAEAVKERARAARTADDLDMWSIILIMFWLGITLFVIFAVVQSINTSPQAVAGQRRRAARGPIVIPGNYGGWGGGWPGGGGGGGWSGGGGGFGGGGSSGSW</sequence>
<dbReference type="RefSeq" id="WP_068459571.1">
    <property type="nucleotide sequence ID" value="NZ_LMTR01000027.1"/>
</dbReference>
<evidence type="ECO:0000259" key="4">
    <source>
        <dbReference type="Pfam" id="PF04536"/>
    </source>
</evidence>
<evidence type="ECO:0000256" key="1">
    <source>
        <dbReference type="SAM" id="MobiDB-lite"/>
    </source>
</evidence>
<comment type="caution">
    <text evidence="5">The sequence shown here is derived from an EMBL/GenBank/DDBJ whole genome shotgun (WGS) entry which is preliminary data.</text>
</comment>
<feature type="chain" id="PRO_5007132679" evidence="3">
    <location>
        <begin position="44"/>
        <end position="282"/>
    </location>
</feature>
<feature type="signal peptide" evidence="3">
    <location>
        <begin position="1"/>
        <end position="43"/>
    </location>
</feature>
<evidence type="ECO:0000313" key="5">
    <source>
        <dbReference type="EMBL" id="KWT70968.1"/>
    </source>
</evidence>
<dbReference type="PANTHER" id="PTHR30373">
    <property type="entry name" value="UPF0603 PROTEIN YGCG"/>
    <property type="match status" value="1"/>
</dbReference>
<feature type="transmembrane region" description="Helical" evidence="2">
    <location>
        <begin position="201"/>
        <end position="222"/>
    </location>
</feature>
<accession>A0A109BLH1</accession>
<dbReference type="STRING" id="121290.APY04_0630"/>
<dbReference type="Gene3D" id="3.10.310.50">
    <property type="match status" value="1"/>
</dbReference>
<keyword evidence="2" id="KW-0812">Transmembrane</keyword>
<evidence type="ECO:0000256" key="2">
    <source>
        <dbReference type="SAM" id="Phobius"/>
    </source>
</evidence>
<protein>
    <submittedName>
        <fullName evidence="5">Beta-propeller domains of methanol dehydrogenase type</fullName>
    </submittedName>
</protein>
<keyword evidence="2" id="KW-1133">Transmembrane helix</keyword>
<dbReference type="PATRIC" id="fig|121290.4.peg.1102"/>
<keyword evidence="3" id="KW-0732">Signal</keyword>
<reference evidence="5 6" key="1">
    <citation type="submission" date="2015-10" db="EMBL/GenBank/DDBJ databases">
        <title>Transcriptomic analysis of a linuron degrading triple-species bacterial consortium.</title>
        <authorList>
            <person name="Albers P."/>
        </authorList>
    </citation>
    <scope>NUCLEOTIDE SEQUENCE [LARGE SCALE GENOMIC DNA]</scope>
    <source>
        <strain evidence="5 6">WDL6</strain>
    </source>
</reference>
<dbReference type="AlphaFoldDB" id="A0A109BLH1"/>
<feature type="region of interest" description="Disordered" evidence="1">
    <location>
        <begin position="258"/>
        <end position="282"/>
    </location>
</feature>
<gene>
    <name evidence="5" type="ORF">APY04_0630</name>
</gene>
<organism evidence="5 6">
    <name type="scientific">Hyphomicrobium sulfonivorans</name>
    <dbReference type="NCBI Taxonomy" id="121290"/>
    <lineage>
        <taxon>Bacteria</taxon>
        <taxon>Pseudomonadati</taxon>
        <taxon>Pseudomonadota</taxon>
        <taxon>Alphaproteobacteria</taxon>
        <taxon>Hyphomicrobiales</taxon>
        <taxon>Hyphomicrobiaceae</taxon>
        <taxon>Hyphomicrobium</taxon>
    </lineage>
</organism>
<dbReference type="OrthoDB" id="9810918at2"/>
<feature type="domain" description="TPM" evidence="4">
    <location>
        <begin position="54"/>
        <end position="177"/>
    </location>
</feature>
<dbReference type="InterPro" id="IPR007621">
    <property type="entry name" value="TPM_dom"/>
</dbReference>
<name>A0A109BLH1_HYPSL</name>
<keyword evidence="6" id="KW-1185">Reference proteome</keyword>